<dbReference type="InterPro" id="IPR003400">
    <property type="entry name" value="ExbD"/>
</dbReference>
<evidence type="ECO:0000256" key="6">
    <source>
        <dbReference type="ARBA" id="ARBA00023136"/>
    </source>
</evidence>
<gene>
    <name evidence="9" type="ORF">Mucpa_3895</name>
</gene>
<comment type="similarity">
    <text evidence="2 7">Belongs to the ExbD/TolR family.</text>
</comment>
<dbReference type="EMBL" id="CM001403">
    <property type="protein sequence ID" value="EHQ27987.1"/>
    <property type="molecule type" value="Genomic_DNA"/>
</dbReference>
<sequence>MAELNSSPEKNATGRTPRKKLSAKVDLTAMVDLAFLLLTFFMVTTSLLKPQMFGLAMPDKSQPGDEAISEKRTMTICLGKNNQVVSYLGMTDKPLTDPQITGYGKGGIRQAIIETAKRVTASTGKDLFVIIKPSDHSIYDNLVATLDEVHIAGATGYAIEDITSKEVALLKQKGVY</sequence>
<dbReference type="Proteomes" id="UP000002774">
    <property type="component" value="Chromosome"/>
</dbReference>
<dbReference type="OrthoDB" id="952702at2"/>
<dbReference type="PANTHER" id="PTHR30558">
    <property type="entry name" value="EXBD MEMBRANE COMPONENT OF PMF-DRIVEN MACROMOLECULE IMPORT SYSTEM"/>
    <property type="match status" value="1"/>
</dbReference>
<comment type="subcellular location">
    <subcellularLocation>
        <location evidence="1">Cell membrane</location>
        <topology evidence="1">Single-pass membrane protein</topology>
    </subcellularLocation>
    <subcellularLocation>
        <location evidence="7">Cell membrane</location>
        <topology evidence="7">Single-pass type II membrane protein</topology>
    </subcellularLocation>
</comment>
<dbReference type="Pfam" id="PF02472">
    <property type="entry name" value="ExbD"/>
    <property type="match status" value="1"/>
</dbReference>
<keyword evidence="3" id="KW-1003">Cell membrane</keyword>
<dbReference type="eggNOG" id="COG0848">
    <property type="taxonomic scope" value="Bacteria"/>
</dbReference>
<keyword evidence="5 8" id="KW-1133">Transmembrane helix</keyword>
<reference evidence="9" key="1">
    <citation type="submission" date="2011-09" db="EMBL/GenBank/DDBJ databases">
        <title>The permanent draft genome of Mucilaginibacter paludis DSM 18603.</title>
        <authorList>
            <consortium name="US DOE Joint Genome Institute (JGI-PGF)"/>
            <person name="Lucas S."/>
            <person name="Han J."/>
            <person name="Lapidus A."/>
            <person name="Bruce D."/>
            <person name="Goodwin L."/>
            <person name="Pitluck S."/>
            <person name="Peters L."/>
            <person name="Kyrpides N."/>
            <person name="Mavromatis K."/>
            <person name="Ivanova N."/>
            <person name="Mikhailova N."/>
            <person name="Held B."/>
            <person name="Detter J.C."/>
            <person name="Tapia R."/>
            <person name="Han C."/>
            <person name="Land M."/>
            <person name="Hauser L."/>
            <person name="Markowitz V."/>
            <person name="Cheng J.-F."/>
            <person name="Hugenholtz P."/>
            <person name="Woyke T."/>
            <person name="Wu D."/>
            <person name="Tindall B."/>
            <person name="Brambilla E."/>
            <person name="Klenk H.-P."/>
            <person name="Eisen J.A."/>
        </authorList>
    </citation>
    <scope>NUCLEOTIDE SEQUENCE [LARGE SCALE GENOMIC DNA]</scope>
    <source>
        <strain evidence="9">DSM 18603</strain>
    </source>
</reference>
<evidence type="ECO:0000256" key="8">
    <source>
        <dbReference type="SAM" id="Phobius"/>
    </source>
</evidence>
<dbReference type="HOGENOM" id="CLU_085305_0_0_10"/>
<keyword evidence="7" id="KW-0653">Protein transport</keyword>
<evidence type="ECO:0000256" key="4">
    <source>
        <dbReference type="ARBA" id="ARBA00022692"/>
    </source>
</evidence>
<dbReference type="RefSeq" id="WP_008508686.1">
    <property type="nucleotide sequence ID" value="NZ_CM001403.1"/>
</dbReference>
<dbReference type="PANTHER" id="PTHR30558:SF3">
    <property type="entry name" value="BIOPOLYMER TRANSPORT PROTEIN EXBD-RELATED"/>
    <property type="match status" value="1"/>
</dbReference>
<evidence type="ECO:0000313" key="9">
    <source>
        <dbReference type="EMBL" id="EHQ27987.1"/>
    </source>
</evidence>
<feature type="transmembrane region" description="Helical" evidence="8">
    <location>
        <begin position="27"/>
        <end position="48"/>
    </location>
</feature>
<keyword evidence="4 7" id="KW-0812">Transmembrane</keyword>
<dbReference type="GO" id="GO:0022857">
    <property type="term" value="F:transmembrane transporter activity"/>
    <property type="evidence" value="ECO:0007669"/>
    <property type="project" value="InterPro"/>
</dbReference>
<keyword evidence="10" id="KW-1185">Reference proteome</keyword>
<organism evidence="9 10">
    <name type="scientific">Mucilaginibacter paludis DSM 18603</name>
    <dbReference type="NCBI Taxonomy" id="714943"/>
    <lineage>
        <taxon>Bacteria</taxon>
        <taxon>Pseudomonadati</taxon>
        <taxon>Bacteroidota</taxon>
        <taxon>Sphingobacteriia</taxon>
        <taxon>Sphingobacteriales</taxon>
        <taxon>Sphingobacteriaceae</taxon>
        <taxon>Mucilaginibacter</taxon>
    </lineage>
</organism>
<proteinExistence type="inferred from homology"/>
<evidence type="ECO:0000256" key="5">
    <source>
        <dbReference type="ARBA" id="ARBA00022989"/>
    </source>
</evidence>
<dbReference type="STRING" id="714943.Mucpa_3895"/>
<evidence type="ECO:0000313" key="10">
    <source>
        <dbReference type="Proteomes" id="UP000002774"/>
    </source>
</evidence>
<evidence type="ECO:0000256" key="2">
    <source>
        <dbReference type="ARBA" id="ARBA00005811"/>
    </source>
</evidence>
<protein>
    <submittedName>
        <fullName evidence="9">Biopolymer transport protein ExbD/TolR</fullName>
    </submittedName>
</protein>
<accession>H1Y078</accession>
<keyword evidence="7" id="KW-0813">Transport</keyword>
<evidence type="ECO:0000256" key="1">
    <source>
        <dbReference type="ARBA" id="ARBA00004162"/>
    </source>
</evidence>
<dbReference type="GO" id="GO:0005886">
    <property type="term" value="C:plasma membrane"/>
    <property type="evidence" value="ECO:0007669"/>
    <property type="project" value="UniProtKB-SubCell"/>
</dbReference>
<evidence type="ECO:0000256" key="7">
    <source>
        <dbReference type="RuleBase" id="RU003879"/>
    </source>
</evidence>
<name>H1Y078_9SPHI</name>
<keyword evidence="6 8" id="KW-0472">Membrane</keyword>
<evidence type="ECO:0000256" key="3">
    <source>
        <dbReference type="ARBA" id="ARBA00022475"/>
    </source>
</evidence>
<dbReference type="AlphaFoldDB" id="H1Y078"/>
<dbReference type="GO" id="GO:0015031">
    <property type="term" value="P:protein transport"/>
    <property type="evidence" value="ECO:0007669"/>
    <property type="project" value="UniProtKB-KW"/>
</dbReference>